<gene>
    <name evidence="1" type="ORF">PFLmoz3_06023</name>
</gene>
<protein>
    <submittedName>
        <fullName evidence="1">Uncharacterized protein</fullName>
    </submittedName>
</protein>
<dbReference type="EMBL" id="LCYA01000223">
    <property type="protein sequence ID" value="KWV84055.1"/>
    <property type="molecule type" value="Genomic_DNA"/>
</dbReference>
<name>A0A109LAJ6_PSEFL</name>
<dbReference type="AlphaFoldDB" id="A0A109LAJ6"/>
<sequence>MALEQLQAPSVFGWIIQQLSFQQSRVSLADVSRLHTPAEQVVSQPTGRRGVVQRDAGDGVREPGQVFQRQFGQAYGDQVDFTRYETSRHRHCGGNHPFKGQLNIGRQHFARRWLSVQASFERVIGKLTDRVDTVEILFSAILLAGHHQRLEQARIGDAVLLVGVGQPQRHGAAQRLLTCAQAGDEPASRIGDVVEQRLMLPRCKCQAAVNPVDIAQLTCQVARRQGVERIAVNVLGKPLLYARALSKSRQPCSDFVLVAQRVQATGRAEQQALLSVNKDQHRQHLDGRPRQVNRLHPQCIAVGAPLVIRTNRMQQGFGEQCGELLFAVSRRLG</sequence>
<evidence type="ECO:0000313" key="2">
    <source>
        <dbReference type="Proteomes" id="UP000061348"/>
    </source>
</evidence>
<comment type="caution">
    <text evidence="1">The sequence shown here is derived from an EMBL/GenBank/DDBJ whole genome shotgun (WGS) entry which is preliminary data.</text>
</comment>
<accession>A0A109LAJ6</accession>
<proteinExistence type="predicted"/>
<dbReference type="Proteomes" id="UP000061348">
    <property type="component" value="Unassembled WGS sequence"/>
</dbReference>
<organism evidence="1 2">
    <name type="scientific">Pseudomonas fluorescens</name>
    <dbReference type="NCBI Taxonomy" id="294"/>
    <lineage>
        <taxon>Bacteria</taxon>
        <taxon>Pseudomonadati</taxon>
        <taxon>Pseudomonadota</taxon>
        <taxon>Gammaproteobacteria</taxon>
        <taxon>Pseudomonadales</taxon>
        <taxon>Pseudomonadaceae</taxon>
        <taxon>Pseudomonas</taxon>
    </lineage>
</organism>
<evidence type="ECO:0000313" key="1">
    <source>
        <dbReference type="EMBL" id="KWV84055.1"/>
    </source>
</evidence>
<reference evidence="1 2" key="1">
    <citation type="submission" date="2015-05" db="EMBL/GenBank/DDBJ databases">
        <title>A genomic and transcriptomic approach to investigate the blue pigment phenotype in Pseudomonas fluorescens.</title>
        <authorList>
            <person name="Andreani N.A."/>
            <person name="Cardazzo B."/>
        </authorList>
    </citation>
    <scope>NUCLEOTIDE SEQUENCE [LARGE SCALE GENOMIC DNA]</scope>
    <source>
        <strain evidence="1 2">Ps_22</strain>
    </source>
</reference>